<protein>
    <submittedName>
        <fullName evidence="1">Uncharacterized protein</fullName>
    </submittedName>
</protein>
<dbReference type="Proteomes" id="UP000245838">
    <property type="component" value="Chromosome sggmmb4_Chromosome"/>
</dbReference>
<sequence>MVLCRQATYILFNFPLTRSAANSAGIDTPKVLNRVDLKTLELSYYNEPEATFGSRHGQLKTQRITYTAEQEKTVVSKEYL</sequence>
<organism evidence="1 2">
    <name type="scientific">Sodalis glossinidius (strain morsitans)</name>
    <dbReference type="NCBI Taxonomy" id="343509"/>
    <lineage>
        <taxon>Bacteria</taxon>
        <taxon>Pseudomonadati</taxon>
        <taxon>Pseudomonadota</taxon>
        <taxon>Gammaproteobacteria</taxon>
        <taxon>Enterobacterales</taxon>
        <taxon>Bruguierivoracaceae</taxon>
        <taxon>Sodalis</taxon>
    </lineage>
</organism>
<evidence type="ECO:0000313" key="2">
    <source>
        <dbReference type="Proteomes" id="UP000245838"/>
    </source>
</evidence>
<proteinExistence type="predicted"/>
<name>A0A193QHH7_SODGM</name>
<evidence type="ECO:0000313" key="1">
    <source>
        <dbReference type="EMBL" id="CRL44621.1"/>
    </source>
</evidence>
<dbReference type="AlphaFoldDB" id="A0A193QHH7"/>
<accession>A0A193QHH7</accession>
<reference evidence="1 2" key="1">
    <citation type="submission" date="2015-05" db="EMBL/GenBank/DDBJ databases">
        <authorList>
            <person name="Goodhead I."/>
        </authorList>
    </citation>
    <scope>NUCLEOTIDE SEQUENCE [LARGE SCALE GENOMIC DNA]</scope>
    <source>
        <strain evidence="2">morsitans</strain>
    </source>
</reference>
<dbReference type="EMBL" id="LN854557">
    <property type="protein sequence ID" value="CRL44621.1"/>
    <property type="molecule type" value="Genomic_DNA"/>
</dbReference>
<gene>
    <name evidence="1" type="ORF">SGGMMB4_01818</name>
</gene>